<sequence>CNPLSEIVASLSNTKIYVEVGPNLLADRTIKEEMFFIFRGINKVSAASAYGRSVGQTKLSKITHSSPVVPPKIGVSFIEFPQNEMINLVSYLHYYVTGCNFIFWPLGVLY</sequence>
<feature type="non-terminal residue" evidence="1">
    <location>
        <position position="1"/>
    </location>
</feature>
<organism evidence="1 2">
    <name type="scientific">Datura stramonium</name>
    <name type="common">Jimsonweed</name>
    <name type="synonym">Common thornapple</name>
    <dbReference type="NCBI Taxonomy" id="4076"/>
    <lineage>
        <taxon>Eukaryota</taxon>
        <taxon>Viridiplantae</taxon>
        <taxon>Streptophyta</taxon>
        <taxon>Embryophyta</taxon>
        <taxon>Tracheophyta</taxon>
        <taxon>Spermatophyta</taxon>
        <taxon>Magnoliopsida</taxon>
        <taxon>eudicotyledons</taxon>
        <taxon>Gunneridae</taxon>
        <taxon>Pentapetalae</taxon>
        <taxon>asterids</taxon>
        <taxon>lamiids</taxon>
        <taxon>Solanales</taxon>
        <taxon>Solanaceae</taxon>
        <taxon>Solanoideae</taxon>
        <taxon>Datureae</taxon>
        <taxon>Datura</taxon>
    </lineage>
</organism>
<gene>
    <name evidence="1" type="ORF">HAX54_022954</name>
</gene>
<comment type="caution">
    <text evidence="1">The sequence shown here is derived from an EMBL/GenBank/DDBJ whole genome shotgun (WGS) entry which is preliminary data.</text>
</comment>
<evidence type="ECO:0000313" key="1">
    <source>
        <dbReference type="EMBL" id="MCD9638801.1"/>
    </source>
</evidence>
<proteinExistence type="predicted"/>
<accession>A0ABS8UVH0</accession>
<keyword evidence="2" id="KW-1185">Reference proteome</keyword>
<dbReference type="EMBL" id="JACEIK010002778">
    <property type="protein sequence ID" value="MCD9638801.1"/>
    <property type="molecule type" value="Genomic_DNA"/>
</dbReference>
<dbReference type="Proteomes" id="UP000823775">
    <property type="component" value="Unassembled WGS sequence"/>
</dbReference>
<name>A0ABS8UVH0_DATST</name>
<reference evidence="1 2" key="1">
    <citation type="journal article" date="2021" name="BMC Genomics">
        <title>Datura genome reveals duplications of psychoactive alkaloid biosynthetic genes and high mutation rate following tissue culture.</title>
        <authorList>
            <person name="Rajewski A."/>
            <person name="Carter-House D."/>
            <person name="Stajich J."/>
            <person name="Litt A."/>
        </authorList>
    </citation>
    <scope>NUCLEOTIDE SEQUENCE [LARGE SCALE GENOMIC DNA]</scope>
    <source>
        <strain evidence="1">AR-01</strain>
    </source>
</reference>
<protein>
    <submittedName>
        <fullName evidence="1">Uncharacterized protein</fullName>
    </submittedName>
</protein>
<evidence type="ECO:0000313" key="2">
    <source>
        <dbReference type="Proteomes" id="UP000823775"/>
    </source>
</evidence>